<dbReference type="InParanoid" id="C4JNR6"/>
<sequence>MAANATDFATFHSYLVPEALLTEPAPSSANTSRRPSASNPIPAVSSSQKKKQNKAAKKASINESRAVYFSMLQR</sequence>
<accession>C4JNR6</accession>
<feature type="compositionally biased region" description="Basic residues" evidence="1">
    <location>
        <begin position="48"/>
        <end position="57"/>
    </location>
</feature>
<reference evidence="3" key="1">
    <citation type="journal article" date="2009" name="Genome Res.">
        <title>Comparative genomic analyses of the human fungal pathogens Coccidioides and their relatives.</title>
        <authorList>
            <person name="Sharpton T.J."/>
            <person name="Stajich J.E."/>
            <person name="Rounsley S.D."/>
            <person name="Gardner M.J."/>
            <person name="Wortman J.R."/>
            <person name="Jordar V.S."/>
            <person name="Maiti R."/>
            <person name="Kodira C.D."/>
            <person name="Neafsey D.E."/>
            <person name="Zeng Q."/>
            <person name="Hung C.-Y."/>
            <person name="McMahan C."/>
            <person name="Muszewska A."/>
            <person name="Grynberg M."/>
            <person name="Mandel M.A."/>
            <person name="Kellner E.M."/>
            <person name="Barker B.M."/>
            <person name="Galgiani J.N."/>
            <person name="Orbach M.J."/>
            <person name="Kirkland T.N."/>
            <person name="Cole G.T."/>
            <person name="Henn M.R."/>
            <person name="Birren B.W."/>
            <person name="Taylor J.W."/>
        </authorList>
    </citation>
    <scope>NUCLEOTIDE SEQUENCE [LARGE SCALE GENOMIC DNA]</scope>
    <source>
        <strain evidence="3">UAMH 1704</strain>
    </source>
</reference>
<keyword evidence="3" id="KW-1185">Reference proteome</keyword>
<name>C4JNR6_UNCRE</name>
<feature type="region of interest" description="Disordered" evidence="1">
    <location>
        <begin position="24"/>
        <end position="60"/>
    </location>
</feature>
<dbReference type="OMA" id="HATDIKL"/>
<dbReference type="VEuPathDB" id="FungiDB:UREG_04386"/>
<dbReference type="HOGENOM" id="CLU_2722039_0_0_1"/>
<organism evidence="2 3">
    <name type="scientific">Uncinocarpus reesii (strain UAMH 1704)</name>
    <dbReference type="NCBI Taxonomy" id="336963"/>
    <lineage>
        <taxon>Eukaryota</taxon>
        <taxon>Fungi</taxon>
        <taxon>Dikarya</taxon>
        <taxon>Ascomycota</taxon>
        <taxon>Pezizomycotina</taxon>
        <taxon>Eurotiomycetes</taxon>
        <taxon>Eurotiomycetidae</taxon>
        <taxon>Onygenales</taxon>
        <taxon>Onygenaceae</taxon>
        <taxon>Uncinocarpus</taxon>
    </lineage>
</organism>
<evidence type="ECO:0000313" key="2">
    <source>
        <dbReference type="EMBL" id="EEP79540.1"/>
    </source>
</evidence>
<feature type="compositionally biased region" description="Polar residues" evidence="1">
    <location>
        <begin position="25"/>
        <end position="39"/>
    </location>
</feature>
<dbReference type="KEGG" id="ure:UREG_04386"/>
<proteinExistence type="predicted"/>
<dbReference type="GeneID" id="8438372"/>
<evidence type="ECO:0000256" key="1">
    <source>
        <dbReference type="SAM" id="MobiDB-lite"/>
    </source>
</evidence>
<evidence type="ECO:0000313" key="3">
    <source>
        <dbReference type="Proteomes" id="UP000002058"/>
    </source>
</evidence>
<dbReference type="Proteomes" id="UP000002058">
    <property type="component" value="Unassembled WGS sequence"/>
</dbReference>
<dbReference type="EMBL" id="CH476616">
    <property type="protein sequence ID" value="EEP79540.1"/>
    <property type="molecule type" value="Genomic_DNA"/>
</dbReference>
<dbReference type="AlphaFoldDB" id="C4JNR6"/>
<gene>
    <name evidence="2" type="ORF">UREG_04386</name>
</gene>
<protein>
    <submittedName>
        <fullName evidence="2">Uncharacterized protein</fullName>
    </submittedName>
</protein>
<dbReference type="RefSeq" id="XP_002544869.1">
    <property type="nucleotide sequence ID" value="XM_002544823.1"/>
</dbReference>